<dbReference type="PANTHER" id="PTHR45436:SF5">
    <property type="entry name" value="SENSOR HISTIDINE KINASE TRCS"/>
    <property type="match status" value="1"/>
</dbReference>
<keyword evidence="6 11" id="KW-0418">Kinase</keyword>
<dbReference type="InterPro" id="IPR005467">
    <property type="entry name" value="His_kinase_dom"/>
</dbReference>
<proteinExistence type="predicted"/>
<evidence type="ECO:0000313" key="11">
    <source>
        <dbReference type="EMBL" id="CUS43163.1"/>
    </source>
</evidence>
<dbReference type="SUPFAM" id="SSF47384">
    <property type="entry name" value="Homodimeric domain of signal transducing histidine kinase"/>
    <property type="match status" value="1"/>
</dbReference>
<keyword evidence="8" id="KW-0902">Two-component regulatory system</keyword>
<sequence length="307" mass="31444">MRIAASAPREIVERPLRAAMAPLLGSLVLLGLALGVATLVQLRLGLRPLTALKESLASVRAGRAEAVPADQPAELQPLADELNALLAENAAALANARSHVANLAHGLKTPLAALALRLGEQGSDPDGTMAAEVSRMDRSIRHHLGRARADTSGGAARRRTPLEPAVEGVAGALARIHADRAIAFSHSMPAGLALAVDPQDLDELLGNLLDNGWRWAASRIALSAGPGPGGRARISIEDDGPGIAAGDRAEALRPGRRLDESGDGHGFGLSIVRELAELYGGALALEAAPSGGLRAIVTLPMAAAGPS</sequence>
<dbReference type="GO" id="GO:0005886">
    <property type="term" value="C:plasma membrane"/>
    <property type="evidence" value="ECO:0007669"/>
    <property type="project" value="TreeGrafter"/>
</dbReference>
<evidence type="ECO:0000256" key="2">
    <source>
        <dbReference type="ARBA" id="ARBA00012438"/>
    </source>
</evidence>
<keyword evidence="3" id="KW-0597">Phosphoprotein</keyword>
<gene>
    <name evidence="11" type="ORF">MGWOODY_Smn2389</name>
</gene>
<feature type="domain" description="Histidine kinase" evidence="9">
    <location>
        <begin position="102"/>
        <end position="303"/>
    </location>
</feature>
<evidence type="ECO:0000256" key="7">
    <source>
        <dbReference type="ARBA" id="ARBA00022989"/>
    </source>
</evidence>
<name>A0A160TG87_9ZZZZ</name>
<dbReference type="InterPro" id="IPR003594">
    <property type="entry name" value="HATPase_dom"/>
</dbReference>
<dbReference type="PROSITE" id="PS50109">
    <property type="entry name" value="HIS_KIN"/>
    <property type="match status" value="1"/>
</dbReference>
<dbReference type="GO" id="GO:0000155">
    <property type="term" value="F:phosphorelay sensor kinase activity"/>
    <property type="evidence" value="ECO:0007669"/>
    <property type="project" value="InterPro"/>
</dbReference>
<dbReference type="Pfam" id="PF02518">
    <property type="entry name" value="HATPase_c"/>
    <property type="match status" value="1"/>
</dbReference>
<reference evidence="11" key="1">
    <citation type="submission" date="2015-10" db="EMBL/GenBank/DDBJ databases">
        <authorList>
            <person name="Gilbert D.G."/>
        </authorList>
    </citation>
    <scope>NUCLEOTIDE SEQUENCE</scope>
</reference>
<dbReference type="InterPro" id="IPR050428">
    <property type="entry name" value="TCS_sensor_his_kinase"/>
</dbReference>
<dbReference type="AlphaFoldDB" id="A0A160TG87"/>
<protein>
    <recommendedName>
        <fullName evidence="2">histidine kinase</fullName>
        <ecNumber evidence="2">2.7.13.3</ecNumber>
    </recommendedName>
</protein>
<dbReference type="SMART" id="SM00387">
    <property type="entry name" value="HATPase_c"/>
    <property type="match status" value="1"/>
</dbReference>
<dbReference type="SUPFAM" id="SSF55874">
    <property type="entry name" value="ATPase domain of HSP90 chaperone/DNA topoisomerase II/histidine kinase"/>
    <property type="match status" value="1"/>
</dbReference>
<evidence type="ECO:0000256" key="4">
    <source>
        <dbReference type="ARBA" id="ARBA00022679"/>
    </source>
</evidence>
<dbReference type="EMBL" id="CZQE01000014">
    <property type="protein sequence ID" value="CUS43163.1"/>
    <property type="molecule type" value="Genomic_DNA"/>
</dbReference>
<organism evidence="11">
    <name type="scientific">hydrothermal vent metagenome</name>
    <dbReference type="NCBI Taxonomy" id="652676"/>
    <lineage>
        <taxon>unclassified sequences</taxon>
        <taxon>metagenomes</taxon>
        <taxon>ecological metagenomes</taxon>
    </lineage>
</organism>
<dbReference type="InterPro" id="IPR036890">
    <property type="entry name" value="HATPase_C_sf"/>
</dbReference>
<evidence type="ECO:0000256" key="1">
    <source>
        <dbReference type="ARBA" id="ARBA00000085"/>
    </source>
</evidence>
<dbReference type="InterPro" id="IPR003660">
    <property type="entry name" value="HAMP_dom"/>
</dbReference>
<accession>A0A160TG87</accession>
<evidence type="ECO:0000259" key="10">
    <source>
        <dbReference type="PROSITE" id="PS50885"/>
    </source>
</evidence>
<comment type="catalytic activity">
    <reaction evidence="1">
        <text>ATP + protein L-histidine = ADP + protein N-phospho-L-histidine.</text>
        <dbReference type="EC" id="2.7.13.3"/>
    </reaction>
</comment>
<dbReference type="EC" id="2.7.13.3" evidence="2"/>
<dbReference type="PANTHER" id="PTHR45436">
    <property type="entry name" value="SENSOR HISTIDINE KINASE YKOH"/>
    <property type="match status" value="1"/>
</dbReference>
<evidence type="ECO:0000256" key="6">
    <source>
        <dbReference type="ARBA" id="ARBA00022777"/>
    </source>
</evidence>
<dbReference type="InterPro" id="IPR036097">
    <property type="entry name" value="HisK_dim/P_sf"/>
</dbReference>
<keyword evidence="5" id="KW-0812">Transmembrane</keyword>
<feature type="domain" description="HAMP" evidence="10">
    <location>
        <begin position="43"/>
        <end position="94"/>
    </location>
</feature>
<evidence type="ECO:0000256" key="3">
    <source>
        <dbReference type="ARBA" id="ARBA00022553"/>
    </source>
</evidence>
<keyword evidence="7" id="KW-0472">Membrane</keyword>
<dbReference type="PROSITE" id="PS50885">
    <property type="entry name" value="HAMP"/>
    <property type="match status" value="1"/>
</dbReference>
<dbReference type="Gene3D" id="1.10.287.130">
    <property type="match status" value="1"/>
</dbReference>
<keyword evidence="4" id="KW-0808">Transferase</keyword>
<evidence type="ECO:0000256" key="8">
    <source>
        <dbReference type="ARBA" id="ARBA00023012"/>
    </source>
</evidence>
<evidence type="ECO:0000256" key="5">
    <source>
        <dbReference type="ARBA" id="ARBA00022692"/>
    </source>
</evidence>
<keyword evidence="7" id="KW-1133">Transmembrane helix</keyword>
<dbReference type="Gene3D" id="3.30.565.10">
    <property type="entry name" value="Histidine kinase-like ATPase, C-terminal domain"/>
    <property type="match status" value="1"/>
</dbReference>
<evidence type="ECO:0000259" key="9">
    <source>
        <dbReference type="PROSITE" id="PS50109"/>
    </source>
</evidence>